<gene>
    <name evidence="1" type="ORF">M0R45_029008</name>
</gene>
<dbReference type="AlphaFoldDB" id="A0AAW1W785"/>
<sequence length="91" mass="9929">MEFGESEISEFNKETAAGLYTIDAVLALRVKLRLGKIKFHNYGPRNIHCKLKLPLSTPNSAVNQTSAGSSFSVTKCGDVSVVAGFFLSWFS</sequence>
<proteinExistence type="predicted"/>
<name>A0AAW1W785_RUBAR</name>
<protein>
    <submittedName>
        <fullName evidence="1">Uncharacterized protein</fullName>
    </submittedName>
</protein>
<evidence type="ECO:0000313" key="1">
    <source>
        <dbReference type="EMBL" id="KAK9920453.1"/>
    </source>
</evidence>
<comment type="caution">
    <text evidence="1">The sequence shown here is derived from an EMBL/GenBank/DDBJ whole genome shotgun (WGS) entry which is preliminary data.</text>
</comment>
<evidence type="ECO:0000313" key="2">
    <source>
        <dbReference type="Proteomes" id="UP001457282"/>
    </source>
</evidence>
<dbReference type="Proteomes" id="UP001457282">
    <property type="component" value="Unassembled WGS sequence"/>
</dbReference>
<reference evidence="1 2" key="1">
    <citation type="journal article" date="2023" name="G3 (Bethesda)">
        <title>A chromosome-length genome assembly and annotation of blackberry (Rubus argutus, cv. 'Hillquist').</title>
        <authorList>
            <person name="Bruna T."/>
            <person name="Aryal R."/>
            <person name="Dudchenko O."/>
            <person name="Sargent D.J."/>
            <person name="Mead D."/>
            <person name="Buti M."/>
            <person name="Cavallini A."/>
            <person name="Hytonen T."/>
            <person name="Andres J."/>
            <person name="Pham M."/>
            <person name="Weisz D."/>
            <person name="Mascagni F."/>
            <person name="Usai G."/>
            <person name="Natali L."/>
            <person name="Bassil N."/>
            <person name="Fernandez G.E."/>
            <person name="Lomsadze A."/>
            <person name="Armour M."/>
            <person name="Olukolu B."/>
            <person name="Poorten T."/>
            <person name="Britton C."/>
            <person name="Davik J."/>
            <person name="Ashrafi H."/>
            <person name="Aiden E.L."/>
            <person name="Borodovsky M."/>
            <person name="Worthington M."/>
        </authorList>
    </citation>
    <scope>NUCLEOTIDE SEQUENCE [LARGE SCALE GENOMIC DNA]</scope>
    <source>
        <strain evidence="1">PI 553951</strain>
    </source>
</reference>
<organism evidence="1 2">
    <name type="scientific">Rubus argutus</name>
    <name type="common">Southern blackberry</name>
    <dbReference type="NCBI Taxonomy" id="59490"/>
    <lineage>
        <taxon>Eukaryota</taxon>
        <taxon>Viridiplantae</taxon>
        <taxon>Streptophyta</taxon>
        <taxon>Embryophyta</taxon>
        <taxon>Tracheophyta</taxon>
        <taxon>Spermatophyta</taxon>
        <taxon>Magnoliopsida</taxon>
        <taxon>eudicotyledons</taxon>
        <taxon>Gunneridae</taxon>
        <taxon>Pentapetalae</taxon>
        <taxon>rosids</taxon>
        <taxon>fabids</taxon>
        <taxon>Rosales</taxon>
        <taxon>Rosaceae</taxon>
        <taxon>Rosoideae</taxon>
        <taxon>Rosoideae incertae sedis</taxon>
        <taxon>Rubus</taxon>
    </lineage>
</organism>
<dbReference type="EMBL" id="JBEDUW010000006">
    <property type="protein sequence ID" value="KAK9920453.1"/>
    <property type="molecule type" value="Genomic_DNA"/>
</dbReference>
<keyword evidence="2" id="KW-1185">Reference proteome</keyword>
<accession>A0AAW1W785</accession>